<evidence type="ECO:0000313" key="3">
    <source>
        <dbReference type="EMBL" id="URD73101.1"/>
    </source>
</evidence>
<gene>
    <name evidence="2" type="ORF">MUK42_07733</name>
    <name evidence="3" type="ORF">MUK42_34830</name>
</gene>
<dbReference type="OrthoDB" id="1742447at2759"/>
<dbReference type="Proteomes" id="UP001055439">
    <property type="component" value="Chromosome 1"/>
</dbReference>
<dbReference type="AlphaFoldDB" id="A0A9E7E8Y1"/>
<feature type="region of interest" description="Disordered" evidence="1">
    <location>
        <begin position="1"/>
        <end position="45"/>
    </location>
</feature>
<name>A0A9E7E8Y1_9LILI</name>
<dbReference type="EMBL" id="CP097502">
    <property type="protein sequence ID" value="URD72684.1"/>
    <property type="molecule type" value="Genomic_DNA"/>
</dbReference>
<dbReference type="EMBL" id="CP097502">
    <property type="protein sequence ID" value="URD73101.1"/>
    <property type="molecule type" value="Genomic_DNA"/>
</dbReference>
<evidence type="ECO:0000256" key="1">
    <source>
        <dbReference type="SAM" id="MobiDB-lite"/>
    </source>
</evidence>
<organism evidence="2 4">
    <name type="scientific">Musa troglodytarum</name>
    <name type="common">fe'i banana</name>
    <dbReference type="NCBI Taxonomy" id="320322"/>
    <lineage>
        <taxon>Eukaryota</taxon>
        <taxon>Viridiplantae</taxon>
        <taxon>Streptophyta</taxon>
        <taxon>Embryophyta</taxon>
        <taxon>Tracheophyta</taxon>
        <taxon>Spermatophyta</taxon>
        <taxon>Magnoliopsida</taxon>
        <taxon>Liliopsida</taxon>
        <taxon>Zingiberales</taxon>
        <taxon>Musaceae</taxon>
        <taxon>Musa</taxon>
    </lineage>
</organism>
<accession>A0A9E7E8Y1</accession>
<keyword evidence="4" id="KW-1185">Reference proteome</keyword>
<sequence length="78" mass="8627">MAEHEEARAAESSLMEQIKEELHREDSSSSDSDNEKTSEPSAADAVKAKMYRLFGREKAVHLILGGGKQKKNKKNPIG</sequence>
<evidence type="ECO:0000313" key="4">
    <source>
        <dbReference type="Proteomes" id="UP001055439"/>
    </source>
</evidence>
<evidence type="ECO:0000313" key="2">
    <source>
        <dbReference type="EMBL" id="URD72684.1"/>
    </source>
</evidence>
<protein>
    <submittedName>
        <fullName evidence="2">Reticulon</fullName>
    </submittedName>
</protein>
<proteinExistence type="predicted"/>
<reference evidence="2" key="1">
    <citation type="submission" date="2022-05" db="EMBL/GenBank/DDBJ databases">
        <title>The Musa troglodytarum L. genome provides insights into the mechanism of non-climacteric behaviour and enrichment of carotenoids.</title>
        <authorList>
            <person name="Wang J."/>
        </authorList>
    </citation>
    <scope>NUCLEOTIDE SEQUENCE</scope>
    <source>
        <tissue evidence="2">Leaf</tissue>
    </source>
</reference>
<feature type="compositionally biased region" description="Basic and acidic residues" evidence="1">
    <location>
        <begin position="17"/>
        <end position="38"/>
    </location>
</feature>